<keyword evidence="2" id="KW-0813">Transport</keyword>
<dbReference type="AlphaFoldDB" id="A0A7Y9UUW8"/>
<dbReference type="PANTHER" id="PTHR30061:SF50">
    <property type="entry name" value="MALTOSE_MALTODEXTRIN-BINDING PERIPLASMIC PROTEIN"/>
    <property type="match status" value="1"/>
</dbReference>
<protein>
    <submittedName>
        <fullName evidence="4">Multiple sugar transport system substrate-binding protein</fullName>
    </submittedName>
</protein>
<gene>
    <name evidence="4" type="ORF">BJ989_000424</name>
</gene>
<organism evidence="4 5">
    <name type="scientific">Nocardioides perillae</name>
    <dbReference type="NCBI Taxonomy" id="1119534"/>
    <lineage>
        <taxon>Bacteria</taxon>
        <taxon>Bacillati</taxon>
        <taxon>Actinomycetota</taxon>
        <taxon>Actinomycetes</taxon>
        <taxon>Propionibacteriales</taxon>
        <taxon>Nocardioidaceae</taxon>
        <taxon>Nocardioides</taxon>
    </lineage>
</organism>
<name>A0A7Y9UUW8_9ACTN</name>
<dbReference type="GO" id="GO:0042956">
    <property type="term" value="P:maltodextrin transmembrane transport"/>
    <property type="evidence" value="ECO:0007669"/>
    <property type="project" value="TreeGrafter"/>
</dbReference>
<comment type="similarity">
    <text evidence="1">Belongs to the bacterial solute-binding protein 1 family.</text>
</comment>
<keyword evidence="3" id="KW-0732">Signal</keyword>
<dbReference type="GO" id="GO:0015768">
    <property type="term" value="P:maltose transport"/>
    <property type="evidence" value="ECO:0007669"/>
    <property type="project" value="TreeGrafter"/>
</dbReference>
<keyword evidence="4" id="KW-0762">Sugar transport</keyword>
<dbReference type="PANTHER" id="PTHR30061">
    <property type="entry name" value="MALTOSE-BINDING PERIPLASMIC PROTEIN"/>
    <property type="match status" value="1"/>
</dbReference>
<dbReference type="Proteomes" id="UP000544110">
    <property type="component" value="Unassembled WGS sequence"/>
</dbReference>
<dbReference type="GO" id="GO:1901982">
    <property type="term" value="F:maltose binding"/>
    <property type="evidence" value="ECO:0007669"/>
    <property type="project" value="TreeGrafter"/>
</dbReference>
<reference evidence="4 5" key="1">
    <citation type="submission" date="2020-07" db="EMBL/GenBank/DDBJ databases">
        <title>Sequencing the genomes of 1000 actinobacteria strains.</title>
        <authorList>
            <person name="Klenk H.-P."/>
        </authorList>
    </citation>
    <scope>NUCLEOTIDE SEQUENCE [LARGE SCALE GENOMIC DNA]</scope>
    <source>
        <strain evidence="4 5">DSM 24552</strain>
    </source>
</reference>
<dbReference type="RefSeq" id="WP_179516809.1">
    <property type="nucleotide sequence ID" value="NZ_JACCAC010000001.1"/>
</dbReference>
<dbReference type="InterPro" id="IPR006059">
    <property type="entry name" value="SBP"/>
</dbReference>
<dbReference type="GO" id="GO:0055052">
    <property type="term" value="C:ATP-binding cassette (ABC) transporter complex, substrate-binding subunit-containing"/>
    <property type="evidence" value="ECO:0007669"/>
    <property type="project" value="TreeGrafter"/>
</dbReference>
<evidence type="ECO:0000313" key="4">
    <source>
        <dbReference type="EMBL" id="NYG54120.1"/>
    </source>
</evidence>
<evidence type="ECO:0000256" key="2">
    <source>
        <dbReference type="ARBA" id="ARBA00022448"/>
    </source>
</evidence>
<comment type="caution">
    <text evidence="4">The sequence shown here is derived from an EMBL/GenBank/DDBJ whole genome shotgun (WGS) entry which is preliminary data.</text>
</comment>
<sequence length="417" mass="44896">MTAGGWLSGCAGLTGGGSGGGGGGRPGTLSVITWASDAEAAVFRDLADRFGSENDVTVDLQVIPFEEVQTTVDAQLQAGDPPDVFRVTYTDLGRYSTTGQLLDVTPYVDDAAAFIPAFWQAVQTDGTPYGVPHHTDTTAIVYRPDLLQPAGITVPTSLDEAWSWEEFAEVSDALKASLPQGVFPFVYDWQQFGAYRWLTWLFEAGGRLLDDDLATAVVQSPEGLKALEFTQRFFTEQWVPRNTSVKSTTYPDAAFIGERTAMAFVGDFLLPGIEAEVDFDYQATFQPRDVRASSDLGGNALVATAESANAELAGEFLRFMVTEDAMTEWCARTTELPTLQSLVGQDLGYEVRPDLMPVFVEQATTLTEEDVAQVTVPAFSQVNTVLLDQLELAFLGDQSAEDTLAAIAEGVDAAIAG</sequence>
<accession>A0A7Y9UUW8</accession>
<dbReference type="Gene3D" id="3.40.190.10">
    <property type="entry name" value="Periplasmic binding protein-like II"/>
    <property type="match status" value="1"/>
</dbReference>
<dbReference type="SUPFAM" id="SSF53850">
    <property type="entry name" value="Periplasmic binding protein-like II"/>
    <property type="match status" value="1"/>
</dbReference>
<evidence type="ECO:0000256" key="3">
    <source>
        <dbReference type="ARBA" id="ARBA00022729"/>
    </source>
</evidence>
<dbReference type="EMBL" id="JACCAC010000001">
    <property type="protein sequence ID" value="NYG54120.1"/>
    <property type="molecule type" value="Genomic_DNA"/>
</dbReference>
<dbReference type="Pfam" id="PF01547">
    <property type="entry name" value="SBP_bac_1"/>
    <property type="match status" value="1"/>
</dbReference>
<proteinExistence type="inferred from homology"/>
<evidence type="ECO:0000256" key="1">
    <source>
        <dbReference type="ARBA" id="ARBA00008520"/>
    </source>
</evidence>
<dbReference type="CDD" id="cd13585">
    <property type="entry name" value="PBP2_TMBP_like"/>
    <property type="match status" value="1"/>
</dbReference>
<keyword evidence="5" id="KW-1185">Reference proteome</keyword>
<evidence type="ECO:0000313" key="5">
    <source>
        <dbReference type="Proteomes" id="UP000544110"/>
    </source>
</evidence>